<protein>
    <submittedName>
        <fullName evidence="1">4-alpha-glucanotransferase, putative, mal77A</fullName>
        <ecNumber evidence="1">2.4.1.25</ecNumber>
    </submittedName>
</protein>
<dbReference type="eggNOG" id="ENOG502Z8I1">
    <property type="taxonomic scope" value="Bacteria"/>
</dbReference>
<gene>
    <name evidence="1" type="primary">mal77A</name>
    <name evidence="1" type="ordered locus">CJA_1977</name>
</gene>
<name>B3PHH7_CELJU</name>
<organism evidence="1 2">
    <name type="scientific">Cellvibrio japonicus (strain Ueda107)</name>
    <name type="common">Pseudomonas fluorescens subsp. cellulosa</name>
    <dbReference type="NCBI Taxonomy" id="498211"/>
    <lineage>
        <taxon>Bacteria</taxon>
        <taxon>Pseudomonadati</taxon>
        <taxon>Pseudomonadota</taxon>
        <taxon>Gammaproteobacteria</taxon>
        <taxon>Cellvibrionales</taxon>
        <taxon>Cellvibrionaceae</taxon>
        <taxon>Cellvibrio</taxon>
    </lineage>
</organism>
<proteinExistence type="predicted"/>
<dbReference type="Proteomes" id="UP000001036">
    <property type="component" value="Chromosome"/>
</dbReference>
<keyword evidence="1" id="KW-0328">Glycosyltransferase</keyword>
<dbReference type="EMBL" id="CP000934">
    <property type="protein sequence ID" value="ACE83794.1"/>
    <property type="molecule type" value="Genomic_DNA"/>
</dbReference>
<dbReference type="EC" id="2.4.1.25" evidence="1"/>
<dbReference type="KEGG" id="cja:CJA_1977"/>
<dbReference type="Gene3D" id="3.40.960.10">
    <property type="entry name" value="VSR Endonuclease"/>
    <property type="match status" value="1"/>
</dbReference>
<dbReference type="HOGENOM" id="CLU_076055_0_0_6"/>
<accession>B3PHH7</accession>
<evidence type="ECO:0000313" key="2">
    <source>
        <dbReference type="Proteomes" id="UP000001036"/>
    </source>
</evidence>
<keyword evidence="2" id="KW-1185">Reference proteome</keyword>
<reference evidence="1 2" key="1">
    <citation type="journal article" date="2008" name="J. Bacteriol.">
        <title>Insights into plant cell wall degradation from the genome sequence of the soil bacterium Cellvibrio japonicus.</title>
        <authorList>
            <person name="Deboy R.T."/>
            <person name="Mongodin E.F."/>
            <person name="Fouts D.E."/>
            <person name="Tailford L.E."/>
            <person name="Khouri H."/>
            <person name="Emerson J.B."/>
            <person name="Mohamoud Y."/>
            <person name="Watkins K."/>
            <person name="Henrissat B."/>
            <person name="Gilbert H.J."/>
            <person name="Nelson K.E."/>
        </authorList>
    </citation>
    <scope>NUCLEOTIDE SEQUENCE [LARGE SCALE GENOMIC DNA]</scope>
    <source>
        <strain evidence="1 2">Ueda107</strain>
    </source>
</reference>
<dbReference type="AlphaFoldDB" id="B3PHH7"/>
<sequence length="281" mass="31802">MAEKHISTTALARLLGKESKELFVLLTSGGWIVKVDGHWQLTEKGRFEGGIYVNHPKYGEYIAWPESIQQHPLLKLLPEAPLSATNLSHKWDIPARLVNLLLADKGLIKKHVRGWLLTGSGKAIGGQQQEAEQSAIPYVTWPETILDDPELLAALQSLRGEPQANSDSTFDGHGVNNPVQRCVDNWLYLARIVHARDYPLVWGRESAVADFYVPDANLCIECWADELEQRSDRAAVIGAELEKYNLYKKHNVDYIEFRDESIHQIDDILARELMRRGLAIY</sequence>
<dbReference type="STRING" id="498211.CJA_1977"/>
<dbReference type="GO" id="GO:0004134">
    <property type="term" value="F:4-alpha-glucanotransferase activity"/>
    <property type="evidence" value="ECO:0007669"/>
    <property type="project" value="UniProtKB-EC"/>
</dbReference>
<dbReference type="RefSeq" id="WP_012487586.1">
    <property type="nucleotide sequence ID" value="NC_010995.1"/>
</dbReference>
<evidence type="ECO:0000313" key="1">
    <source>
        <dbReference type="EMBL" id="ACE83794.1"/>
    </source>
</evidence>
<keyword evidence="1" id="KW-0808">Transferase</keyword>
<dbReference type="OrthoDB" id="5500241at2"/>